<dbReference type="CDD" id="cd09179">
    <property type="entry name" value="PLDc_N_DEXD_a"/>
    <property type="match status" value="1"/>
</dbReference>
<evidence type="ECO:0000256" key="4">
    <source>
        <dbReference type="ARBA" id="ARBA00022840"/>
    </source>
</evidence>
<evidence type="ECO:0000313" key="7">
    <source>
        <dbReference type="EMBL" id="MSU07898.1"/>
    </source>
</evidence>
<proteinExistence type="predicted"/>
<keyword evidence="1" id="KW-0547">Nucleotide-binding</keyword>
<dbReference type="GO" id="GO:0003677">
    <property type="term" value="F:DNA binding"/>
    <property type="evidence" value="ECO:0007669"/>
    <property type="project" value="InterPro"/>
</dbReference>
<evidence type="ECO:0000313" key="8">
    <source>
        <dbReference type="Proteomes" id="UP000433181"/>
    </source>
</evidence>
<dbReference type="AlphaFoldDB" id="A0A6I2U929"/>
<keyword evidence="2" id="KW-0378">Hydrolase</keyword>
<dbReference type="Pfam" id="PF04851">
    <property type="entry name" value="ResIII"/>
    <property type="match status" value="1"/>
</dbReference>
<organism evidence="7 8">
    <name type="scientific">Anaerovibrio slackiae</name>
    <dbReference type="NCBI Taxonomy" id="2652309"/>
    <lineage>
        <taxon>Bacteria</taxon>
        <taxon>Bacillati</taxon>
        <taxon>Bacillota</taxon>
        <taxon>Negativicutes</taxon>
        <taxon>Selenomonadales</taxon>
        <taxon>Selenomonadaceae</taxon>
        <taxon>Anaerovibrio</taxon>
    </lineage>
</organism>
<gene>
    <name evidence="7" type="ORF">FYJ84_02695</name>
</gene>
<dbReference type="GO" id="GO:0016787">
    <property type="term" value="F:hydrolase activity"/>
    <property type="evidence" value="ECO:0007669"/>
    <property type="project" value="UniProtKB-KW"/>
</dbReference>
<dbReference type="GeneID" id="96777811"/>
<dbReference type="PANTHER" id="PTHR11274">
    <property type="entry name" value="RAD25/XP-B DNA REPAIR HELICASE"/>
    <property type="match status" value="1"/>
</dbReference>
<sequence>MSLQDIVIEAEYRTLSVDMANDFYIPLLREAILYKRAVGFFSSSALAAIAPGLFEIYKNKGKIRLVASPNLSDDDIQAIEDGYKQRDEVIADALYRELKDYDDFCKMESLNLLANLIADGIMDIKIAVSVGNKGIGIYHEKVGIIEDVYGNKVAFSGSMNETGMALEDNYEAIDVFCSWEGADAGRVVRKDEAFDKIWENLDNTVEVKAFPEVNKFLIEKYRRGSITDMYVCDGSAVYKVKQGFGFIKPFNIKLHDYQQEAIEAWKINNYCGIFDMATGTGKTYTALGALAELCLHVKRLAVIIVCPYQHLVEQWVEDINAFGVKPIIAYSGSPYKAYKKALKNSVFNFRMKFKDFFCFITTNASYITGDIRKEIEKLGEDAILVVDEAHNFGAENLQKTLRQNFQYRVALSATLERHNDEAGTNMLLNFFGKKCIEYNLERAIKEKKLTPYYYHPVIVYLTEDELELYQVYTLEIARNIVRKDGKVIITTRAKQFMLKRARLIAGATGKIEELKRMAGEFKDEYNMLVYCGATNVQTDVDESVVSKDEIRQIDCISRMLNFDFGMRTAQFTSNENMEERRSRIEDFQNHDLQALIAIKCLDEGVNIPSIQKAFILASTTNPKEYIQRRGRVLRLYPGKKFAEIYDFVTLPRELSVVANTSSELAKAERSLVLKEMRRMYEFGRLAINFYDTDNIIVDLRDAYNIYEDLGEYDEEEIL</sequence>
<name>A0A6I2U929_9FIRM</name>
<dbReference type="GO" id="GO:0004386">
    <property type="term" value="F:helicase activity"/>
    <property type="evidence" value="ECO:0007669"/>
    <property type="project" value="UniProtKB-KW"/>
</dbReference>
<keyword evidence="8" id="KW-1185">Reference proteome</keyword>
<comment type="caution">
    <text evidence="7">The sequence shown here is derived from an EMBL/GenBank/DDBJ whole genome shotgun (WGS) entry which is preliminary data.</text>
</comment>
<evidence type="ECO:0000256" key="3">
    <source>
        <dbReference type="ARBA" id="ARBA00022806"/>
    </source>
</evidence>
<dbReference type="RefSeq" id="WP_154405927.1">
    <property type="nucleotide sequence ID" value="NZ_VUNR01000004.1"/>
</dbReference>
<dbReference type="PANTHER" id="PTHR11274:SF0">
    <property type="entry name" value="GENERAL TRANSCRIPTION AND DNA REPAIR FACTOR IIH HELICASE SUBUNIT XPB"/>
    <property type="match status" value="1"/>
</dbReference>
<dbReference type="GO" id="GO:0005524">
    <property type="term" value="F:ATP binding"/>
    <property type="evidence" value="ECO:0007669"/>
    <property type="project" value="UniProtKB-KW"/>
</dbReference>
<dbReference type="SMART" id="SM00487">
    <property type="entry name" value="DEXDc"/>
    <property type="match status" value="1"/>
</dbReference>
<protein>
    <submittedName>
        <fullName evidence="7">DEAD/DEAH box helicase</fullName>
    </submittedName>
</protein>
<feature type="domain" description="Helicase ATP-binding" evidence="5">
    <location>
        <begin position="263"/>
        <end position="433"/>
    </location>
</feature>
<dbReference type="CDD" id="cd17926">
    <property type="entry name" value="DEXHc_RE"/>
    <property type="match status" value="1"/>
</dbReference>
<keyword evidence="4" id="KW-0067">ATP-binding</keyword>
<reference evidence="7 8" key="1">
    <citation type="submission" date="2019-08" db="EMBL/GenBank/DDBJ databases">
        <title>In-depth cultivation of the pig gut microbiome towards novel bacterial diversity and tailored functional studies.</title>
        <authorList>
            <person name="Wylensek D."/>
            <person name="Hitch T.C.A."/>
            <person name="Clavel T."/>
        </authorList>
    </citation>
    <scope>NUCLEOTIDE SEQUENCE [LARGE SCALE GENOMIC DNA]</scope>
    <source>
        <strain evidence="7 8">WCA-693-APC-5D-A</strain>
    </source>
</reference>
<dbReference type="SMART" id="SM00490">
    <property type="entry name" value="HELICc"/>
    <property type="match status" value="1"/>
</dbReference>
<dbReference type="Pfam" id="PF00271">
    <property type="entry name" value="Helicase_C"/>
    <property type="match status" value="1"/>
</dbReference>
<dbReference type="InterPro" id="IPR050615">
    <property type="entry name" value="ATP-dep_DNA_Helicase"/>
</dbReference>
<evidence type="ECO:0000256" key="1">
    <source>
        <dbReference type="ARBA" id="ARBA00022741"/>
    </source>
</evidence>
<dbReference type="SUPFAM" id="SSF52540">
    <property type="entry name" value="P-loop containing nucleoside triphosphate hydrolases"/>
    <property type="match status" value="1"/>
</dbReference>
<dbReference type="EMBL" id="VUNR01000004">
    <property type="protein sequence ID" value="MSU07898.1"/>
    <property type="molecule type" value="Genomic_DNA"/>
</dbReference>
<accession>A0A6I2U929</accession>
<dbReference type="PROSITE" id="PS51192">
    <property type="entry name" value="HELICASE_ATP_BIND_1"/>
    <property type="match status" value="1"/>
</dbReference>
<dbReference type="Proteomes" id="UP000433181">
    <property type="component" value="Unassembled WGS sequence"/>
</dbReference>
<dbReference type="InterPro" id="IPR027417">
    <property type="entry name" value="P-loop_NTPase"/>
</dbReference>
<dbReference type="Gene3D" id="3.40.50.300">
    <property type="entry name" value="P-loop containing nucleotide triphosphate hydrolases"/>
    <property type="match status" value="2"/>
</dbReference>
<dbReference type="InterPro" id="IPR014001">
    <property type="entry name" value="Helicase_ATP-bd"/>
</dbReference>
<dbReference type="PROSITE" id="PS51194">
    <property type="entry name" value="HELICASE_CTER"/>
    <property type="match status" value="1"/>
</dbReference>
<evidence type="ECO:0000259" key="5">
    <source>
        <dbReference type="PROSITE" id="PS51192"/>
    </source>
</evidence>
<dbReference type="InterPro" id="IPR001650">
    <property type="entry name" value="Helicase_C-like"/>
</dbReference>
<evidence type="ECO:0000256" key="2">
    <source>
        <dbReference type="ARBA" id="ARBA00022801"/>
    </source>
</evidence>
<keyword evidence="3 7" id="KW-0347">Helicase</keyword>
<feature type="domain" description="Helicase C-terminal" evidence="6">
    <location>
        <begin position="513"/>
        <end position="677"/>
    </location>
</feature>
<dbReference type="InterPro" id="IPR006935">
    <property type="entry name" value="Helicase/UvrB_N"/>
</dbReference>
<evidence type="ECO:0000259" key="6">
    <source>
        <dbReference type="PROSITE" id="PS51194"/>
    </source>
</evidence>